<protein>
    <recommendedName>
        <fullName evidence="1">18S rRNA aminocarboxypropyltransferase</fullName>
        <ecNumber evidence="1">2.5.1.157</ecNumber>
    </recommendedName>
</protein>
<keyword evidence="1" id="KW-0808">Transferase</keyword>
<dbReference type="HOGENOM" id="CLU_477564_0_0_1"/>
<comment type="similarity">
    <text evidence="1">Belongs to the TDD superfamily. TSR3 family.</text>
</comment>
<feature type="compositionally biased region" description="Basic residues" evidence="2">
    <location>
        <begin position="1"/>
        <end position="22"/>
    </location>
</feature>
<dbReference type="NCBIfam" id="NF002621">
    <property type="entry name" value="PRK02287.1"/>
    <property type="match status" value="2"/>
</dbReference>
<feature type="region of interest" description="Disordered" evidence="2">
    <location>
        <begin position="1"/>
        <end position="25"/>
    </location>
</feature>
<comment type="caution">
    <text evidence="1">Lacks conserved residue(s) required for the propagation of feature annotation.</text>
</comment>
<feature type="binding site" evidence="1">
    <location>
        <position position="143"/>
    </location>
    <ligand>
        <name>S-adenosyl-L-methionine</name>
        <dbReference type="ChEBI" id="CHEBI:59789"/>
    </ligand>
</feature>
<dbReference type="InterPro" id="IPR022968">
    <property type="entry name" value="Tsr3-like"/>
</dbReference>
<evidence type="ECO:0000259" key="4">
    <source>
        <dbReference type="Pfam" id="PF04068"/>
    </source>
</evidence>
<evidence type="ECO:0000259" key="3">
    <source>
        <dbReference type="Pfam" id="PF04034"/>
    </source>
</evidence>
<name>K1RC21_MAGGI</name>
<feature type="domain" description="RNase L inhibitor RLI-like possible metal-binding" evidence="4">
    <location>
        <begin position="58"/>
        <end position="90"/>
    </location>
</feature>
<dbReference type="InParanoid" id="K1RC21"/>
<keyword evidence="1" id="KW-0690">Ribosome biogenesis</keyword>
<feature type="domain" description="16S/18S rRNA aminocarboxypropyltransferase Tsr3 C-terminal" evidence="3">
    <location>
        <begin position="341"/>
        <end position="467"/>
    </location>
</feature>
<feature type="binding site" evidence="1">
    <location>
        <position position="367"/>
    </location>
    <ligand>
        <name>S-adenosyl-L-methionine</name>
        <dbReference type="ChEBI" id="CHEBI:59789"/>
    </ligand>
</feature>
<dbReference type="PANTHER" id="PTHR20426">
    <property type="entry name" value="RIBOSOME BIOGENESIS PROTEIN TSR3 HOMOLOG"/>
    <property type="match status" value="1"/>
</dbReference>
<dbReference type="Pfam" id="PF04068">
    <property type="entry name" value="Fer4_RLI"/>
    <property type="match status" value="2"/>
</dbReference>
<dbReference type="PANTHER" id="PTHR20426:SF0">
    <property type="entry name" value="18S RRNA AMINOCARBOXYPROPYLTRANSFERASE"/>
    <property type="match status" value="1"/>
</dbReference>
<dbReference type="GO" id="GO:0030490">
    <property type="term" value="P:maturation of SSU-rRNA"/>
    <property type="evidence" value="ECO:0007669"/>
    <property type="project" value="TreeGrafter"/>
</dbReference>
<comment type="function">
    <text evidence="1">Aminocarboxypropyltransferase that catalyzes the aminocarboxypropyl transfer on pseudouridine in 18S rRNA. It constitutes the last step in biosynthesis of the hypermodified N1-methyl-N3-(3-amino-3-carboxypropyl) pseudouridine (m1acp3-Psi).</text>
</comment>
<dbReference type="AlphaFoldDB" id="K1RC21"/>
<dbReference type="EMBL" id="JH816764">
    <property type="protein sequence ID" value="EKC38790.1"/>
    <property type="molecule type" value="Genomic_DNA"/>
</dbReference>
<gene>
    <name evidence="5" type="ORF">CGI_10026589</name>
</gene>
<evidence type="ECO:0000256" key="1">
    <source>
        <dbReference type="HAMAP-Rule" id="MF_03146"/>
    </source>
</evidence>
<organism evidence="5">
    <name type="scientific">Magallana gigas</name>
    <name type="common">Pacific oyster</name>
    <name type="synonym">Crassostrea gigas</name>
    <dbReference type="NCBI Taxonomy" id="29159"/>
    <lineage>
        <taxon>Eukaryota</taxon>
        <taxon>Metazoa</taxon>
        <taxon>Spiralia</taxon>
        <taxon>Lophotrochozoa</taxon>
        <taxon>Mollusca</taxon>
        <taxon>Bivalvia</taxon>
        <taxon>Autobranchia</taxon>
        <taxon>Pteriomorphia</taxon>
        <taxon>Ostreida</taxon>
        <taxon>Ostreoidea</taxon>
        <taxon>Ostreidae</taxon>
        <taxon>Magallana</taxon>
    </lineage>
</organism>
<feature type="compositionally biased region" description="Acidic residues" evidence="2">
    <location>
        <begin position="525"/>
        <end position="534"/>
    </location>
</feature>
<dbReference type="HAMAP" id="MF_01116">
    <property type="entry name" value="TSR3"/>
    <property type="match status" value="2"/>
</dbReference>
<dbReference type="InterPro" id="IPR007177">
    <property type="entry name" value="Tsr3_C"/>
</dbReference>
<feature type="compositionally biased region" description="Basic and acidic residues" evidence="2">
    <location>
        <begin position="535"/>
        <end position="547"/>
    </location>
</feature>
<feature type="binding site" evidence="1">
    <location>
        <position position="120"/>
    </location>
    <ligand>
        <name>S-adenosyl-L-methionine</name>
        <dbReference type="ChEBI" id="CHEBI:59789"/>
    </ligand>
</feature>
<accession>K1RC21</accession>
<feature type="compositionally biased region" description="Acidic residues" evidence="2">
    <location>
        <begin position="504"/>
        <end position="517"/>
    </location>
</feature>
<dbReference type="GO" id="GO:0000455">
    <property type="term" value="P:enzyme-directed rRNA pseudouridine synthesis"/>
    <property type="evidence" value="ECO:0007669"/>
    <property type="project" value="UniProtKB-UniRule"/>
</dbReference>
<feature type="region of interest" description="Disordered" evidence="2">
    <location>
        <begin position="491"/>
        <end position="571"/>
    </location>
</feature>
<feature type="domain" description="16S/18S rRNA aminocarboxypropyltransferase Tsr3 C-terminal" evidence="3">
    <location>
        <begin position="94"/>
        <end position="220"/>
    </location>
</feature>
<sequence>MGKHNKQFTGKKKTNNDRRRHRDDKFDVDKCNRDFASCQINSDEESPSYAPENFPCPLGMWDFEHCDPKKCSGRKLGRLGYVKTLRLQQRFSGLILSPMGVKCVSPQDREIVGEHGVAVIDCSWARLEDTPFSRMRGGHPRLLPYLVATNPINYGKPCTLSCVEAYAAAFYITGYKELGEILLKKFKWGHTFYEVNEELLEKYAKCKDSADVVAAQKEYLEQLEVEHNKPKQDLTDIDMDLEHCNPNRRVGELPPSDRLMVARHLTDVTEYYALFYFIEIIKINDLHYSDEESPSYAPENFPCPLGMWDLEHCDPKKCSGRKLGRLGYVKTLRLQQRFSGLILSPMGVKCVSPQDREIVGEHGVAVIDCSWARLEDTPFSRMRGGHPRLLPYLVATNPINYGKPCTLSCVEAYAAAFYITGYKELGEILLKKFKWGHTFYEVNEELLEKYAKCKDSADVVAAQKEYLEQLEVEHNKPKQDLTDIDMDLEHCNPNRRVGELPPSDSEEEEDDDEEEKEREEKNEKEEEEEEEESEEQHSAEECNKRDSACGGTDKGESPQSKPHKGTSTSPT</sequence>
<evidence type="ECO:0000313" key="5">
    <source>
        <dbReference type="EMBL" id="EKC38790.1"/>
    </source>
</evidence>
<dbReference type="EC" id="2.5.1.157" evidence="1"/>
<dbReference type="GO" id="GO:1904047">
    <property type="term" value="F:S-adenosyl-L-methionine binding"/>
    <property type="evidence" value="ECO:0007669"/>
    <property type="project" value="UniProtKB-UniRule"/>
</dbReference>
<proteinExistence type="inferred from homology"/>
<dbReference type="InterPro" id="IPR007209">
    <property type="entry name" value="RNaseL-inhib-like_metal-bd_dom"/>
</dbReference>
<keyword evidence="1" id="KW-0698">rRNA processing</keyword>
<feature type="binding site" evidence="1">
    <location>
        <position position="319"/>
    </location>
    <ligand>
        <name>S-adenosyl-L-methionine</name>
        <dbReference type="ChEBI" id="CHEBI:59789"/>
    </ligand>
</feature>
<feature type="binding site" evidence="1">
    <location>
        <position position="390"/>
    </location>
    <ligand>
        <name>S-adenosyl-L-methionine</name>
        <dbReference type="ChEBI" id="CHEBI:59789"/>
    </ligand>
</feature>
<reference evidence="5" key="1">
    <citation type="journal article" date="2012" name="Nature">
        <title>The oyster genome reveals stress adaptation and complexity of shell formation.</title>
        <authorList>
            <person name="Zhang G."/>
            <person name="Fang X."/>
            <person name="Guo X."/>
            <person name="Li L."/>
            <person name="Luo R."/>
            <person name="Xu F."/>
            <person name="Yang P."/>
            <person name="Zhang L."/>
            <person name="Wang X."/>
            <person name="Qi H."/>
            <person name="Xiong Z."/>
            <person name="Que H."/>
            <person name="Xie Y."/>
            <person name="Holland P.W."/>
            <person name="Paps J."/>
            <person name="Zhu Y."/>
            <person name="Wu F."/>
            <person name="Chen Y."/>
            <person name="Wang J."/>
            <person name="Peng C."/>
            <person name="Meng J."/>
            <person name="Yang L."/>
            <person name="Liu J."/>
            <person name="Wen B."/>
            <person name="Zhang N."/>
            <person name="Huang Z."/>
            <person name="Zhu Q."/>
            <person name="Feng Y."/>
            <person name="Mount A."/>
            <person name="Hedgecock D."/>
            <person name="Xu Z."/>
            <person name="Liu Y."/>
            <person name="Domazet-Loso T."/>
            <person name="Du Y."/>
            <person name="Sun X."/>
            <person name="Zhang S."/>
            <person name="Liu B."/>
            <person name="Cheng P."/>
            <person name="Jiang X."/>
            <person name="Li J."/>
            <person name="Fan D."/>
            <person name="Wang W."/>
            <person name="Fu W."/>
            <person name="Wang T."/>
            <person name="Wang B."/>
            <person name="Zhang J."/>
            <person name="Peng Z."/>
            <person name="Li Y."/>
            <person name="Li N."/>
            <person name="Wang J."/>
            <person name="Chen M."/>
            <person name="He Y."/>
            <person name="Tan F."/>
            <person name="Song X."/>
            <person name="Zheng Q."/>
            <person name="Huang R."/>
            <person name="Yang H."/>
            <person name="Du X."/>
            <person name="Chen L."/>
            <person name="Yang M."/>
            <person name="Gaffney P.M."/>
            <person name="Wang S."/>
            <person name="Luo L."/>
            <person name="She Z."/>
            <person name="Ming Y."/>
            <person name="Huang W."/>
            <person name="Zhang S."/>
            <person name="Huang B."/>
            <person name="Zhang Y."/>
            <person name="Qu T."/>
            <person name="Ni P."/>
            <person name="Miao G."/>
            <person name="Wang J."/>
            <person name="Wang Q."/>
            <person name="Steinberg C.E."/>
            <person name="Wang H."/>
            <person name="Li N."/>
            <person name="Qian L."/>
            <person name="Zhang G."/>
            <person name="Li Y."/>
            <person name="Yang H."/>
            <person name="Liu X."/>
            <person name="Wang J."/>
            <person name="Yin Y."/>
            <person name="Wang J."/>
        </authorList>
    </citation>
    <scope>NUCLEOTIDE SEQUENCE [LARGE SCALE GENOMIC DNA]</scope>
    <source>
        <strain evidence="5">05x7-T-G4-1.051#20</strain>
    </source>
</reference>
<feature type="binding site" evidence="1">
    <location>
        <position position="72"/>
    </location>
    <ligand>
        <name>S-adenosyl-L-methionine</name>
        <dbReference type="ChEBI" id="CHEBI:59789"/>
    </ligand>
</feature>
<dbReference type="GO" id="GO:0106388">
    <property type="term" value="F:rRNA small subunit aminocarboxypropyltransferase activity"/>
    <property type="evidence" value="ECO:0007669"/>
    <property type="project" value="UniProtKB-EC"/>
</dbReference>
<keyword evidence="1" id="KW-0949">S-adenosyl-L-methionine</keyword>
<evidence type="ECO:0000256" key="2">
    <source>
        <dbReference type="SAM" id="MobiDB-lite"/>
    </source>
</evidence>
<feature type="compositionally biased region" description="Polar residues" evidence="2">
    <location>
        <begin position="557"/>
        <end position="571"/>
    </location>
</feature>
<feature type="domain" description="RNase L inhibitor RLI-like possible metal-binding" evidence="4">
    <location>
        <begin position="305"/>
        <end position="337"/>
    </location>
</feature>
<dbReference type="Pfam" id="PF04034">
    <property type="entry name" value="Ribo_biogen_C"/>
    <property type="match status" value="2"/>
</dbReference>
<comment type="catalytic activity">
    <reaction evidence="1">
        <text>an N(1)-methylpseudouridine in rRNA + S-adenosyl-L-methionine = N(1)-methyl-N(3)-[(3S)-3-amino-3-carboxypropyl]pseudouridine in rRNA + S-methyl-5'-thioadenosine + H(+)</text>
        <dbReference type="Rhea" id="RHEA:63296"/>
        <dbReference type="Rhea" id="RHEA-COMP:11634"/>
        <dbReference type="Rhea" id="RHEA-COMP:16310"/>
        <dbReference type="ChEBI" id="CHEBI:15378"/>
        <dbReference type="ChEBI" id="CHEBI:17509"/>
        <dbReference type="ChEBI" id="CHEBI:59789"/>
        <dbReference type="ChEBI" id="CHEBI:74890"/>
        <dbReference type="ChEBI" id="CHEBI:146234"/>
        <dbReference type="EC" id="2.5.1.157"/>
    </reaction>
</comment>